<sequence>MKKTILSVTLAASVLGLAACSGGDDKTNLVTSKDYGNITTAEFNEASHELTGPYVLKQLMLEKVLGEKYKVEDKDLDEAMKPVKEQYGDDFEAELAKNGLTVEGFKKTLRLQLMQEKLLQDKAVDEAEVKKTYEQGKYELKGRHILVEDQETADKVMKELKDGKKFEDVAKEYSTDPGSKDKGGDLDWFQQGTMVPEFNDAAYELELNKVSEPVQSSFGFHIIEITDKREVKDYPKFEDKEKEIREGILAGLTQSGEAGALLEELQGELLKEAGFKTDDKLLKESLNIYNTVGEEDKADDKKSDDKEEPKADEKDKEEK</sequence>
<organism evidence="15 16">
    <name type="scientific">Lysinibacillus alkalisoli</name>
    <dbReference type="NCBI Taxonomy" id="1911548"/>
    <lineage>
        <taxon>Bacteria</taxon>
        <taxon>Bacillati</taxon>
        <taxon>Bacillota</taxon>
        <taxon>Bacilli</taxon>
        <taxon>Bacillales</taxon>
        <taxon>Bacillaceae</taxon>
        <taxon>Lysinibacillus</taxon>
    </lineage>
</organism>
<evidence type="ECO:0000256" key="5">
    <source>
        <dbReference type="ARBA" id="ARBA00022729"/>
    </source>
</evidence>
<dbReference type="InterPro" id="IPR050245">
    <property type="entry name" value="PrsA_foldase"/>
</dbReference>
<reference evidence="15" key="1">
    <citation type="journal article" date="2014" name="Int. J. Syst. Evol. Microbiol.">
        <title>Complete genome sequence of Corynebacterium casei LMG S-19264T (=DSM 44701T), isolated from a smear-ripened cheese.</title>
        <authorList>
            <consortium name="US DOE Joint Genome Institute (JGI-PGF)"/>
            <person name="Walter F."/>
            <person name="Albersmeier A."/>
            <person name="Kalinowski J."/>
            <person name="Ruckert C."/>
        </authorList>
    </citation>
    <scope>NUCLEOTIDE SEQUENCE</scope>
    <source>
        <strain evidence="15">CGMCC 1.15760</strain>
    </source>
</reference>
<evidence type="ECO:0000256" key="7">
    <source>
        <dbReference type="ARBA" id="ARBA00023136"/>
    </source>
</evidence>
<dbReference type="GO" id="GO:0006457">
    <property type="term" value="P:protein folding"/>
    <property type="evidence" value="ECO:0007669"/>
    <property type="project" value="UniProtKB-UniRule"/>
</dbReference>
<evidence type="ECO:0000256" key="8">
    <source>
        <dbReference type="ARBA" id="ARBA00023139"/>
    </source>
</evidence>
<gene>
    <name evidence="15" type="primary">prsA1</name>
    <name evidence="11" type="synonym">prsA</name>
    <name evidence="15" type="ORF">GCM10007425_17110</name>
</gene>
<dbReference type="Gene3D" id="1.10.4030.10">
    <property type="entry name" value="Porin chaperone SurA, peptide-binding domain"/>
    <property type="match status" value="1"/>
</dbReference>
<dbReference type="PANTHER" id="PTHR47245:SF1">
    <property type="entry name" value="FOLDASE PROTEIN PRSA"/>
    <property type="match status" value="1"/>
</dbReference>
<comment type="subcellular location">
    <subcellularLocation>
        <location evidence="2 11">Cell membrane</location>
        <topology evidence="2 11">Lipid-anchor</topology>
    </subcellularLocation>
</comment>
<evidence type="ECO:0000256" key="2">
    <source>
        <dbReference type="ARBA" id="ARBA00004193"/>
    </source>
</evidence>
<feature type="domain" description="PpiC" evidence="14">
    <location>
        <begin position="137"/>
        <end position="227"/>
    </location>
</feature>
<dbReference type="EMBL" id="BMJT01000005">
    <property type="protein sequence ID" value="GGG23165.1"/>
    <property type="molecule type" value="Genomic_DNA"/>
</dbReference>
<keyword evidence="4 11" id="KW-1003">Cell membrane</keyword>
<dbReference type="InterPro" id="IPR000297">
    <property type="entry name" value="PPIase_PpiC"/>
</dbReference>
<dbReference type="PANTHER" id="PTHR47245">
    <property type="entry name" value="PEPTIDYLPROLYL ISOMERASE"/>
    <property type="match status" value="1"/>
</dbReference>
<comment type="catalytic activity">
    <reaction evidence="1 11">
        <text>[protein]-peptidylproline (omega=180) = [protein]-peptidylproline (omega=0)</text>
        <dbReference type="Rhea" id="RHEA:16237"/>
        <dbReference type="Rhea" id="RHEA-COMP:10747"/>
        <dbReference type="Rhea" id="RHEA-COMP:10748"/>
        <dbReference type="ChEBI" id="CHEBI:83833"/>
        <dbReference type="ChEBI" id="CHEBI:83834"/>
        <dbReference type="EC" id="5.2.1.8"/>
    </reaction>
</comment>
<evidence type="ECO:0000256" key="13">
    <source>
        <dbReference type="SAM" id="SignalP"/>
    </source>
</evidence>
<evidence type="ECO:0000256" key="9">
    <source>
        <dbReference type="ARBA" id="ARBA00023235"/>
    </source>
</evidence>
<keyword evidence="9 11" id="KW-0413">Isomerase</keyword>
<evidence type="ECO:0000313" key="15">
    <source>
        <dbReference type="EMBL" id="GGG23165.1"/>
    </source>
</evidence>
<dbReference type="PROSITE" id="PS51257">
    <property type="entry name" value="PROKAR_LIPOPROTEIN"/>
    <property type="match status" value="1"/>
</dbReference>
<feature type="signal peptide" evidence="13">
    <location>
        <begin position="1"/>
        <end position="18"/>
    </location>
</feature>
<dbReference type="SUPFAM" id="SSF54534">
    <property type="entry name" value="FKBP-like"/>
    <property type="match status" value="1"/>
</dbReference>
<dbReference type="GO" id="GO:0003755">
    <property type="term" value="F:peptidyl-prolyl cis-trans isomerase activity"/>
    <property type="evidence" value="ECO:0007669"/>
    <property type="project" value="UniProtKB-UniRule"/>
</dbReference>
<dbReference type="InterPro" id="IPR023059">
    <property type="entry name" value="Foldase_PrsA"/>
</dbReference>
<evidence type="ECO:0000259" key="14">
    <source>
        <dbReference type="PROSITE" id="PS50198"/>
    </source>
</evidence>
<dbReference type="Gene3D" id="3.10.50.40">
    <property type="match status" value="1"/>
</dbReference>
<keyword evidence="8 11" id="KW-0564">Palmitate</keyword>
<evidence type="ECO:0000256" key="3">
    <source>
        <dbReference type="ARBA" id="ARBA00006071"/>
    </source>
</evidence>
<feature type="chain" id="PRO_5038908876" description="Foldase protein PrsA" evidence="13">
    <location>
        <begin position="19"/>
        <end position="319"/>
    </location>
</feature>
<comment type="caution">
    <text evidence="15">The sequence shown here is derived from an EMBL/GenBank/DDBJ whole genome shotgun (WGS) entry which is preliminary data.</text>
</comment>
<evidence type="ECO:0000256" key="12">
    <source>
        <dbReference type="SAM" id="MobiDB-lite"/>
    </source>
</evidence>
<dbReference type="AlphaFoldDB" id="A0A917G4Z7"/>
<evidence type="ECO:0000313" key="16">
    <source>
        <dbReference type="Proteomes" id="UP000616608"/>
    </source>
</evidence>
<feature type="region of interest" description="Disordered" evidence="12">
    <location>
        <begin position="292"/>
        <end position="319"/>
    </location>
</feature>
<keyword evidence="16" id="KW-1185">Reference proteome</keyword>
<accession>A0A917G4Z7</accession>
<evidence type="ECO:0000256" key="4">
    <source>
        <dbReference type="ARBA" id="ARBA00022475"/>
    </source>
</evidence>
<keyword evidence="10 11" id="KW-0449">Lipoprotein</keyword>
<keyword evidence="7 11" id="KW-0472">Membrane</keyword>
<feature type="compositionally biased region" description="Basic and acidic residues" evidence="12">
    <location>
        <begin position="294"/>
        <end position="319"/>
    </location>
</feature>
<dbReference type="RefSeq" id="WP_188614639.1">
    <property type="nucleotide sequence ID" value="NZ_BMJT01000005.1"/>
</dbReference>
<dbReference type="InterPro" id="IPR027304">
    <property type="entry name" value="Trigger_fact/SurA_dom_sf"/>
</dbReference>
<name>A0A917G4Z7_9BACI</name>
<dbReference type="PROSITE" id="PS50198">
    <property type="entry name" value="PPIC_PPIASE_2"/>
    <property type="match status" value="1"/>
</dbReference>
<evidence type="ECO:0000256" key="10">
    <source>
        <dbReference type="ARBA" id="ARBA00023288"/>
    </source>
</evidence>
<dbReference type="Pfam" id="PF13616">
    <property type="entry name" value="Rotamase_3"/>
    <property type="match status" value="1"/>
</dbReference>
<comment type="function">
    <text evidence="11">Plays a major role in protein secretion by helping the post-translocational extracellular folding of several secreted proteins.</text>
</comment>
<protein>
    <recommendedName>
        <fullName evidence="11">Foldase protein PrsA</fullName>
        <ecNumber evidence="11">5.2.1.8</ecNumber>
    </recommendedName>
</protein>
<evidence type="ECO:0000256" key="1">
    <source>
        <dbReference type="ARBA" id="ARBA00000971"/>
    </source>
</evidence>
<dbReference type="Proteomes" id="UP000616608">
    <property type="component" value="Unassembled WGS sequence"/>
</dbReference>
<proteinExistence type="inferred from homology"/>
<dbReference type="HAMAP" id="MF_01145">
    <property type="entry name" value="Foldase_PrsA"/>
    <property type="match status" value="1"/>
</dbReference>
<evidence type="ECO:0000256" key="11">
    <source>
        <dbReference type="HAMAP-Rule" id="MF_01145"/>
    </source>
</evidence>
<dbReference type="GO" id="GO:0005886">
    <property type="term" value="C:plasma membrane"/>
    <property type="evidence" value="ECO:0007669"/>
    <property type="project" value="UniProtKB-SubCell"/>
</dbReference>
<keyword evidence="5 11" id="KW-0732">Signal</keyword>
<keyword evidence="6 11" id="KW-0697">Rotamase</keyword>
<dbReference type="SUPFAM" id="SSF109998">
    <property type="entry name" value="Triger factor/SurA peptide-binding domain-like"/>
    <property type="match status" value="1"/>
</dbReference>
<reference evidence="15" key="2">
    <citation type="submission" date="2020-09" db="EMBL/GenBank/DDBJ databases">
        <authorList>
            <person name="Sun Q."/>
            <person name="Zhou Y."/>
        </authorList>
    </citation>
    <scope>NUCLEOTIDE SEQUENCE</scope>
    <source>
        <strain evidence="15">CGMCC 1.15760</strain>
    </source>
</reference>
<dbReference type="InterPro" id="IPR046357">
    <property type="entry name" value="PPIase_dom_sf"/>
</dbReference>
<evidence type="ECO:0000256" key="6">
    <source>
        <dbReference type="ARBA" id="ARBA00023110"/>
    </source>
</evidence>
<dbReference type="EC" id="5.2.1.8" evidence="11"/>
<comment type="similarity">
    <text evidence="3 11">Belongs to the PrsA family.</text>
</comment>